<dbReference type="EMBL" id="CACRXK020000123">
    <property type="protein sequence ID" value="CAB3978545.1"/>
    <property type="molecule type" value="Genomic_DNA"/>
</dbReference>
<evidence type="ECO:0000313" key="1">
    <source>
        <dbReference type="EMBL" id="CAB3978545.1"/>
    </source>
</evidence>
<dbReference type="OrthoDB" id="5980879at2759"/>
<proteinExistence type="predicted"/>
<organism evidence="1 2">
    <name type="scientific">Paramuricea clavata</name>
    <name type="common">Red gorgonian</name>
    <name type="synonym">Violescent sea-whip</name>
    <dbReference type="NCBI Taxonomy" id="317549"/>
    <lineage>
        <taxon>Eukaryota</taxon>
        <taxon>Metazoa</taxon>
        <taxon>Cnidaria</taxon>
        <taxon>Anthozoa</taxon>
        <taxon>Octocorallia</taxon>
        <taxon>Malacalcyonacea</taxon>
        <taxon>Plexauridae</taxon>
        <taxon>Paramuricea</taxon>
    </lineage>
</organism>
<protein>
    <submittedName>
        <fullName evidence="1">Retrovirus-related Pol poly from transposon 412</fullName>
    </submittedName>
</protein>
<dbReference type="InterPro" id="IPR010998">
    <property type="entry name" value="Integrase_recombinase_N"/>
</dbReference>
<reference evidence="1" key="1">
    <citation type="submission" date="2020-04" db="EMBL/GenBank/DDBJ databases">
        <authorList>
            <person name="Alioto T."/>
            <person name="Alioto T."/>
            <person name="Gomez Garrido J."/>
        </authorList>
    </citation>
    <scope>NUCLEOTIDE SEQUENCE</scope>
    <source>
        <strain evidence="1">A484AB</strain>
    </source>
</reference>
<accession>A0A6S7FGG7</accession>
<gene>
    <name evidence="1" type="ORF">PACLA_8A040371</name>
</gene>
<dbReference type="InterPro" id="IPR044068">
    <property type="entry name" value="CB"/>
</dbReference>
<sequence length="152" mass="17501">MPQADVNPQKIPVLFVENLKNDIEYYIDLSVAASTKQTYSAGEKRFIAFVKLYRPHEGKHLLPASEETLVQFLAYLAKTIKHTSIKNYLAAVRHFPIQNGFPLDCQKMSRLQLVLRGIKRSQGDEKRVRLPITIHHLKLFHMMLAIPSNNTF</sequence>
<dbReference type="SUPFAM" id="SSF47823">
    <property type="entry name" value="lambda integrase-like, N-terminal domain"/>
    <property type="match status" value="1"/>
</dbReference>
<name>A0A6S7FGG7_PARCT</name>
<dbReference type="Proteomes" id="UP001152795">
    <property type="component" value="Unassembled WGS sequence"/>
</dbReference>
<comment type="caution">
    <text evidence="1">The sequence shown here is derived from an EMBL/GenBank/DDBJ whole genome shotgun (WGS) entry which is preliminary data.</text>
</comment>
<dbReference type="Gene3D" id="1.10.150.130">
    <property type="match status" value="1"/>
</dbReference>
<dbReference type="PROSITE" id="PS51900">
    <property type="entry name" value="CB"/>
    <property type="match status" value="1"/>
</dbReference>
<keyword evidence="2" id="KW-1185">Reference proteome</keyword>
<evidence type="ECO:0000313" key="2">
    <source>
        <dbReference type="Proteomes" id="UP001152795"/>
    </source>
</evidence>
<dbReference type="AlphaFoldDB" id="A0A6S7FGG7"/>